<dbReference type="Pfam" id="PF03992">
    <property type="entry name" value="ABM"/>
    <property type="match status" value="1"/>
</dbReference>
<evidence type="ECO:0000259" key="1">
    <source>
        <dbReference type="PROSITE" id="PS51725"/>
    </source>
</evidence>
<dbReference type="PROSITE" id="PS51725">
    <property type="entry name" value="ABM"/>
    <property type="match status" value="1"/>
</dbReference>
<dbReference type="EMBL" id="BALE01000031">
    <property type="protein sequence ID" value="GAN54855.1"/>
    <property type="molecule type" value="Genomic_DNA"/>
</dbReference>
<sequence>MTVELNAVIEVPEELAGEAELAIVRSVAHARTHPGCQFYAGYRDRDQMGRFVLIERWASIEMLDAHGLTEPSRAFRRSLRDFGAVTRITRLDPMG</sequence>
<dbReference type="InterPro" id="IPR011008">
    <property type="entry name" value="Dimeric_a/b-barrel"/>
</dbReference>
<organism evidence="2 3">
    <name type="scientific">Tanticharoenia sakaeratensis NBRC 103193</name>
    <dbReference type="NCBI Taxonomy" id="1231623"/>
    <lineage>
        <taxon>Bacteria</taxon>
        <taxon>Pseudomonadati</taxon>
        <taxon>Pseudomonadota</taxon>
        <taxon>Alphaproteobacteria</taxon>
        <taxon>Acetobacterales</taxon>
        <taxon>Acetobacteraceae</taxon>
        <taxon>Tanticharoenia</taxon>
    </lineage>
</organism>
<dbReference type="InterPro" id="IPR007138">
    <property type="entry name" value="ABM_dom"/>
</dbReference>
<dbReference type="RefSeq" id="WP_048849513.1">
    <property type="nucleotide sequence ID" value="NZ_BALE01000031.1"/>
</dbReference>
<dbReference type="AlphaFoldDB" id="A0A0D6MN81"/>
<comment type="caution">
    <text evidence="2">The sequence shown here is derived from an EMBL/GenBank/DDBJ whole genome shotgun (WGS) entry which is preliminary data.</text>
</comment>
<evidence type="ECO:0000313" key="2">
    <source>
        <dbReference type="EMBL" id="GAN54855.1"/>
    </source>
</evidence>
<keyword evidence="3" id="KW-1185">Reference proteome</keyword>
<dbReference type="OrthoDB" id="287932at2"/>
<name>A0A0D6MN81_9PROT</name>
<gene>
    <name evidence="2" type="ORF">Tasa_031_073</name>
</gene>
<feature type="domain" description="ABM" evidence="1">
    <location>
        <begin position="3"/>
        <end position="91"/>
    </location>
</feature>
<dbReference type="SUPFAM" id="SSF54909">
    <property type="entry name" value="Dimeric alpha+beta barrel"/>
    <property type="match status" value="1"/>
</dbReference>
<protein>
    <recommendedName>
        <fullName evidence="1">ABM domain-containing protein</fullName>
    </recommendedName>
</protein>
<reference evidence="2 3" key="1">
    <citation type="submission" date="2012-10" db="EMBL/GenBank/DDBJ databases">
        <title>Genome sequencing of Tanticharoenia sakaeratensis NBRC 103193.</title>
        <authorList>
            <person name="Azuma Y."/>
            <person name="Hadano H."/>
            <person name="Hirakawa H."/>
            <person name="Matsushita K."/>
        </authorList>
    </citation>
    <scope>NUCLEOTIDE SEQUENCE [LARGE SCALE GENOMIC DNA]</scope>
    <source>
        <strain evidence="2 3">NBRC 103193</strain>
    </source>
</reference>
<accession>A0A0D6MN81</accession>
<proteinExistence type="predicted"/>
<evidence type="ECO:0000313" key="3">
    <source>
        <dbReference type="Proteomes" id="UP000032679"/>
    </source>
</evidence>
<dbReference type="Proteomes" id="UP000032679">
    <property type="component" value="Unassembled WGS sequence"/>
</dbReference>
<dbReference type="Gene3D" id="3.30.70.100">
    <property type="match status" value="1"/>
</dbReference>